<evidence type="ECO:0000313" key="3">
    <source>
        <dbReference type="Proteomes" id="UP000236370"/>
    </source>
</evidence>
<reference evidence="2 3" key="1">
    <citation type="submission" date="2017-12" db="EMBL/GenBank/DDBJ databases">
        <title>High-resolution comparative analysis of great ape genomes.</title>
        <authorList>
            <person name="Pollen A."/>
            <person name="Hastie A."/>
            <person name="Hormozdiari F."/>
            <person name="Dougherty M."/>
            <person name="Liu R."/>
            <person name="Chaisson M."/>
            <person name="Hoppe E."/>
            <person name="Hill C."/>
            <person name="Pang A."/>
            <person name="Hillier L."/>
            <person name="Baker C."/>
            <person name="Armstrong J."/>
            <person name="Shendure J."/>
            <person name="Paten B."/>
            <person name="Wilson R."/>
            <person name="Chao H."/>
            <person name="Schneider V."/>
            <person name="Ventura M."/>
            <person name="Kronenberg Z."/>
            <person name="Murali S."/>
            <person name="Gordon D."/>
            <person name="Cantsilieris S."/>
            <person name="Munson K."/>
            <person name="Nelson B."/>
            <person name="Raja A."/>
            <person name="Underwood J."/>
            <person name="Diekhans M."/>
            <person name="Fiddes I."/>
            <person name="Haussler D."/>
            <person name="Eichler E."/>
        </authorList>
    </citation>
    <scope>NUCLEOTIDE SEQUENCE [LARGE SCALE GENOMIC DNA]</scope>
    <source>
        <strain evidence="2">Yerkes chimp pedigree #C0471</strain>
    </source>
</reference>
<dbReference type="Proteomes" id="UP000236370">
    <property type="component" value="Unassembled WGS sequence"/>
</dbReference>
<comment type="caution">
    <text evidence="2">The sequence shown here is derived from an EMBL/GenBank/DDBJ whole genome shotgun (WGS) entry which is preliminary data.</text>
</comment>
<organism evidence="2 3">
    <name type="scientific">Pan troglodytes</name>
    <name type="common">Chimpanzee</name>
    <dbReference type="NCBI Taxonomy" id="9598"/>
    <lineage>
        <taxon>Eukaryota</taxon>
        <taxon>Metazoa</taxon>
        <taxon>Chordata</taxon>
        <taxon>Craniata</taxon>
        <taxon>Vertebrata</taxon>
        <taxon>Euteleostomi</taxon>
        <taxon>Mammalia</taxon>
        <taxon>Eutheria</taxon>
        <taxon>Euarchontoglires</taxon>
        <taxon>Primates</taxon>
        <taxon>Haplorrhini</taxon>
        <taxon>Catarrhini</taxon>
        <taxon>Hominidae</taxon>
        <taxon>Pan</taxon>
    </lineage>
</organism>
<accession>A0A2J8M382</accession>
<evidence type="ECO:0000256" key="1">
    <source>
        <dbReference type="SAM" id="MobiDB-lite"/>
    </source>
</evidence>
<dbReference type="AlphaFoldDB" id="A0A2J8M382"/>
<dbReference type="EMBL" id="NBAG03000270">
    <property type="protein sequence ID" value="PNI53977.1"/>
    <property type="molecule type" value="Genomic_DNA"/>
</dbReference>
<feature type="compositionally biased region" description="Basic residues" evidence="1">
    <location>
        <begin position="10"/>
        <end position="22"/>
    </location>
</feature>
<protein>
    <submittedName>
        <fullName evidence="2">CCDC191 isoform 7</fullName>
    </submittedName>
</protein>
<feature type="region of interest" description="Disordered" evidence="1">
    <location>
        <begin position="1"/>
        <end position="22"/>
    </location>
</feature>
<name>A0A2J8M382_PANTR</name>
<evidence type="ECO:0000313" key="2">
    <source>
        <dbReference type="EMBL" id="PNI53977.1"/>
    </source>
</evidence>
<gene>
    <name evidence="2" type="ORF">CK820_G0023822</name>
</gene>
<sequence length="38" mass="4550">MLLAPQGRSFSRKRMGLNRWKRFTRKPSPKLRSWSMTG</sequence>
<proteinExistence type="predicted"/>